<evidence type="ECO:0000313" key="3">
    <source>
        <dbReference type="Proteomes" id="UP000253370"/>
    </source>
</evidence>
<evidence type="ECO:0008006" key="4">
    <source>
        <dbReference type="Google" id="ProtNLM"/>
    </source>
</evidence>
<feature type="region of interest" description="Disordered" evidence="1">
    <location>
        <begin position="316"/>
        <end position="358"/>
    </location>
</feature>
<feature type="compositionally biased region" description="Acidic residues" evidence="1">
    <location>
        <begin position="325"/>
        <end position="343"/>
    </location>
</feature>
<feature type="compositionally biased region" description="Basic and acidic residues" evidence="1">
    <location>
        <begin position="191"/>
        <end position="215"/>
    </location>
</feature>
<feature type="compositionally biased region" description="Basic and acidic residues" evidence="1">
    <location>
        <begin position="745"/>
        <end position="761"/>
    </location>
</feature>
<feature type="compositionally biased region" description="Basic and acidic residues" evidence="1">
    <location>
        <begin position="409"/>
        <end position="426"/>
    </location>
</feature>
<organism evidence="2 3">
    <name type="scientific">Rhodosalinus halophilus</name>
    <dbReference type="NCBI Taxonomy" id="2259333"/>
    <lineage>
        <taxon>Bacteria</taxon>
        <taxon>Pseudomonadati</taxon>
        <taxon>Pseudomonadota</taxon>
        <taxon>Alphaproteobacteria</taxon>
        <taxon>Rhodobacterales</taxon>
        <taxon>Paracoccaceae</taxon>
        <taxon>Rhodosalinus</taxon>
    </lineage>
</organism>
<feature type="region of interest" description="Disordered" evidence="1">
    <location>
        <begin position="678"/>
        <end position="819"/>
    </location>
</feature>
<feature type="compositionally biased region" description="Acidic residues" evidence="1">
    <location>
        <begin position="555"/>
        <end position="565"/>
    </location>
</feature>
<accession>A0A365UE88</accession>
<feature type="region of interest" description="Disordered" evidence="1">
    <location>
        <begin position="80"/>
        <end position="285"/>
    </location>
</feature>
<dbReference type="OrthoDB" id="7798282at2"/>
<dbReference type="RefSeq" id="WP_113287862.1">
    <property type="nucleotide sequence ID" value="NZ_QNTQ01000002.1"/>
</dbReference>
<proteinExistence type="predicted"/>
<feature type="compositionally biased region" description="Low complexity" evidence="1">
    <location>
        <begin position="718"/>
        <end position="728"/>
    </location>
</feature>
<feature type="compositionally biased region" description="Basic and acidic residues" evidence="1">
    <location>
        <begin position="577"/>
        <end position="587"/>
    </location>
</feature>
<comment type="caution">
    <text evidence="2">The sequence shown here is derived from an EMBL/GenBank/DDBJ whole genome shotgun (WGS) entry which is preliminary data.</text>
</comment>
<feature type="compositionally biased region" description="Low complexity" evidence="1">
    <location>
        <begin position="566"/>
        <end position="576"/>
    </location>
</feature>
<feature type="compositionally biased region" description="Basic and acidic residues" evidence="1">
    <location>
        <begin position="348"/>
        <end position="358"/>
    </location>
</feature>
<dbReference type="Proteomes" id="UP000253370">
    <property type="component" value="Unassembled WGS sequence"/>
</dbReference>
<reference evidence="2 3" key="1">
    <citation type="submission" date="2018-07" db="EMBL/GenBank/DDBJ databases">
        <title>Rhodosalinus sp. strain E84T genomic sequence and assembly.</title>
        <authorList>
            <person name="Liu Z.-W."/>
            <person name="Lu D.-C."/>
        </authorList>
    </citation>
    <scope>NUCLEOTIDE SEQUENCE [LARGE SCALE GENOMIC DNA]</scope>
    <source>
        <strain evidence="2 3">E84</strain>
    </source>
</reference>
<dbReference type="AlphaFoldDB" id="A0A365UE88"/>
<feature type="compositionally biased region" description="Basic and acidic residues" evidence="1">
    <location>
        <begin position="172"/>
        <end position="181"/>
    </location>
</feature>
<feature type="compositionally biased region" description="Low complexity" evidence="1">
    <location>
        <begin position="428"/>
        <end position="437"/>
    </location>
</feature>
<feature type="compositionally biased region" description="Low complexity" evidence="1">
    <location>
        <begin position="504"/>
        <end position="518"/>
    </location>
</feature>
<dbReference type="PROSITE" id="PS51257">
    <property type="entry name" value="PROKAR_LIPOPROTEIN"/>
    <property type="match status" value="1"/>
</dbReference>
<feature type="compositionally biased region" description="Acidic residues" evidence="1">
    <location>
        <begin position="493"/>
        <end position="503"/>
    </location>
</feature>
<gene>
    <name evidence="2" type="ORF">DRV85_02495</name>
</gene>
<feature type="compositionally biased region" description="Low complexity" evidence="1">
    <location>
        <begin position="631"/>
        <end position="646"/>
    </location>
</feature>
<feature type="region of interest" description="Disordered" evidence="1">
    <location>
        <begin position="374"/>
        <end position="665"/>
    </location>
</feature>
<sequence>MVSSNKILTVSYGTFSCTLEGFDDSFETMKAIAEYFRDLAADDRYFGAEPPTPDAEMLARIAEREIARRVEARMEEGGIVLRPSLGQPEGAAPAETEAAATGRPAPAPQPEAETPSNAEAAKPAPTQPEPTGSAVSAQETPPAAAPGAAEASTAAEPAPDVDEAADSFEQARAPEEVREDTASWAEAMPEAGRDATLESGDERESEGTAGGREETAALVEATPEAGFDATMEAQEAPDAAGSIGEETDARAGSAPGPRVEVGQPTDGEEVAETAAPDARGPAPHEGLAAIEEASEPPAMPTSVAAKLQRIRAVVSRAVTRPQSDYVEDEDGESLTAGDEDEDSTANLFREEPAEARTAERVQVMRVSRAEFEAAVAAGQSATKTEPAAETQGEPETPETSDAAETPADAAEHPAAHEVEAPEHDTPEPETAAAAEPAAETEGEPETPKTSDAAEAPAEAPLAEAAEHPAAHEVEAPEHDTPEPETAAAAEPAAETEGEPETPDTSDAAEAPAEAPLAEAAEHPAAHEIEPPGDETFEPGAASAAEASEAQQEAPEAPEDDFEAALDAELAQAAAEGDASRETERESRGLSPEEEAELEAELRAVEEEMRAATEPAPPETAPESETAEETASEPAGEAASEAAGEPGRNAGETGDTGAEDRLSAGIAAAARRTVRLGSEAHAALSEKPEGEGAGNVSRLLDETETEMERPETTRRRSALAHLRAAVAATRADRKLARSAPAEEEEQAYREDLAEAVRPRRPEGVSTRTPRPEEPRPAPLKLVAEQRVDVPGAQTEPVRPRRVSREIEPAAAPGGSGAADGFEAYARSRGARELPELLEAAAAYLAFVEKQDQFSRPQLMKTVRQSGAAEFSREDGLRHFGQLIRQGKIEKLRGGRFTVSDEIGYRPEGRAAG</sequence>
<feature type="compositionally biased region" description="Low complexity" evidence="1">
    <location>
        <begin position="452"/>
        <end position="463"/>
    </location>
</feature>
<evidence type="ECO:0000256" key="1">
    <source>
        <dbReference type="SAM" id="MobiDB-lite"/>
    </source>
</evidence>
<feature type="compositionally biased region" description="Basic and acidic residues" evidence="1">
    <location>
        <begin position="464"/>
        <end position="481"/>
    </location>
</feature>
<evidence type="ECO:0000313" key="2">
    <source>
        <dbReference type="EMBL" id="RBI87014.1"/>
    </source>
</evidence>
<feature type="compositionally biased region" description="Basic and acidic residues" evidence="1">
    <location>
        <begin position="519"/>
        <end position="529"/>
    </location>
</feature>
<feature type="compositionally biased region" description="Low complexity" evidence="1">
    <location>
        <begin position="86"/>
        <end position="115"/>
    </location>
</feature>
<feature type="compositionally biased region" description="Low complexity" evidence="1">
    <location>
        <begin position="540"/>
        <end position="554"/>
    </location>
</feature>
<feature type="compositionally biased region" description="Low complexity" evidence="1">
    <location>
        <begin position="137"/>
        <end position="158"/>
    </location>
</feature>
<feature type="compositionally biased region" description="Low complexity" evidence="1">
    <location>
        <begin position="483"/>
        <end position="492"/>
    </location>
</feature>
<name>A0A365UE88_9RHOB</name>
<keyword evidence="3" id="KW-1185">Reference proteome</keyword>
<dbReference type="EMBL" id="QNTQ01000002">
    <property type="protein sequence ID" value="RBI87014.1"/>
    <property type="molecule type" value="Genomic_DNA"/>
</dbReference>
<protein>
    <recommendedName>
        <fullName evidence="4">Lipoprotein</fullName>
    </recommendedName>
</protein>
<feature type="compositionally biased region" description="Basic and acidic residues" evidence="1">
    <location>
        <begin position="599"/>
        <end position="610"/>
    </location>
</feature>